<protein>
    <recommendedName>
        <fullName evidence="4">Beta-lactamase</fullName>
    </recommendedName>
</protein>
<dbReference type="EMBL" id="FZQA01000017">
    <property type="protein sequence ID" value="SNT76046.1"/>
    <property type="molecule type" value="Genomic_DNA"/>
</dbReference>
<name>A0A239Q1D3_9PROT</name>
<evidence type="ECO:0008006" key="4">
    <source>
        <dbReference type="Google" id="ProtNLM"/>
    </source>
</evidence>
<dbReference type="InterPro" id="IPR012338">
    <property type="entry name" value="Beta-lactam/transpept-like"/>
</dbReference>
<reference evidence="2 3" key="1">
    <citation type="submission" date="2017-07" db="EMBL/GenBank/DDBJ databases">
        <authorList>
            <person name="Sun Z.S."/>
            <person name="Albrecht U."/>
            <person name="Echele G."/>
            <person name="Lee C.C."/>
        </authorList>
    </citation>
    <scope>NUCLEOTIDE SEQUENCE [LARGE SCALE GENOMIC DNA]</scope>
    <source>
        <strain evidence="2 3">CGMCC 1.12710</strain>
    </source>
</reference>
<dbReference type="Gene3D" id="3.40.710.10">
    <property type="entry name" value="DD-peptidase/beta-lactamase superfamily"/>
    <property type="match status" value="1"/>
</dbReference>
<dbReference type="Proteomes" id="UP000198346">
    <property type="component" value="Unassembled WGS sequence"/>
</dbReference>
<dbReference type="AlphaFoldDB" id="A0A239Q1D3"/>
<evidence type="ECO:0000313" key="3">
    <source>
        <dbReference type="Proteomes" id="UP000198346"/>
    </source>
</evidence>
<dbReference type="OrthoDB" id="9814204at2"/>
<organism evidence="2 3">
    <name type="scientific">Amphiplicatus metriothermophilus</name>
    <dbReference type="NCBI Taxonomy" id="1519374"/>
    <lineage>
        <taxon>Bacteria</taxon>
        <taxon>Pseudomonadati</taxon>
        <taxon>Pseudomonadota</taxon>
        <taxon>Alphaproteobacteria</taxon>
        <taxon>Parvularculales</taxon>
        <taxon>Parvularculaceae</taxon>
        <taxon>Amphiplicatus</taxon>
    </lineage>
</organism>
<dbReference type="RefSeq" id="WP_089413439.1">
    <property type="nucleotide sequence ID" value="NZ_FZQA01000017.1"/>
</dbReference>
<evidence type="ECO:0000313" key="2">
    <source>
        <dbReference type="EMBL" id="SNT76046.1"/>
    </source>
</evidence>
<keyword evidence="3" id="KW-1185">Reference proteome</keyword>
<feature type="region of interest" description="Disordered" evidence="1">
    <location>
        <begin position="1"/>
        <end position="24"/>
    </location>
</feature>
<gene>
    <name evidence="2" type="ORF">SAMN06297382_3026</name>
</gene>
<sequence length="311" mass="33656">MAAPSGFRHGDFIPVQRGAQPSSHPNWEYIIGPGEAWDEPGDNGYTRVSFPFSLQEKNANCTHNGAMTFLFTDGGQVSDVAYQIAGETCLYFKFDLWGLIPANYSPGAMTDAAAVKAAYQAEVAGRMPTKPIGDLAVDYPGADPAKFGSPAEVTPAHMSAYGFIINGVHYVGGCETRAGAYPYCDAMDLPSYSTAKSVFAGVGLMRLEKLYPGVMQDVISLYVPECAADGDWSDVTLENALDMATGNYRFATYFRDEGSAAMTDFFLETTHAGRIGRACTQFPRKATPGTVWVYHTSDTYILGAAMQAFYR</sequence>
<evidence type="ECO:0000256" key="1">
    <source>
        <dbReference type="SAM" id="MobiDB-lite"/>
    </source>
</evidence>
<accession>A0A239Q1D3</accession>
<proteinExistence type="predicted"/>
<dbReference type="SUPFAM" id="SSF56601">
    <property type="entry name" value="beta-lactamase/transpeptidase-like"/>
    <property type="match status" value="1"/>
</dbReference>